<feature type="transmembrane region" description="Helical" evidence="6">
    <location>
        <begin position="29"/>
        <end position="52"/>
    </location>
</feature>
<evidence type="ECO:0000256" key="3">
    <source>
        <dbReference type="ARBA" id="ARBA00022692"/>
    </source>
</evidence>
<evidence type="ECO:0000313" key="8">
    <source>
        <dbReference type="Proteomes" id="UP000199073"/>
    </source>
</evidence>
<keyword evidence="2" id="KW-1003">Cell membrane</keyword>
<dbReference type="EMBL" id="FNJI01000006">
    <property type="protein sequence ID" value="SDO80969.1"/>
    <property type="molecule type" value="Genomic_DNA"/>
</dbReference>
<evidence type="ECO:0000256" key="2">
    <source>
        <dbReference type="ARBA" id="ARBA00022475"/>
    </source>
</evidence>
<name>A0A1H0MKI6_9BACT</name>
<dbReference type="AlphaFoldDB" id="A0A1H0MKI6"/>
<evidence type="ECO:0000256" key="1">
    <source>
        <dbReference type="ARBA" id="ARBA00004236"/>
    </source>
</evidence>
<evidence type="ECO:0000256" key="6">
    <source>
        <dbReference type="SAM" id="Phobius"/>
    </source>
</evidence>
<keyword evidence="4 6" id="KW-1133">Transmembrane helix</keyword>
<keyword evidence="8" id="KW-1185">Reference proteome</keyword>
<proteinExistence type="predicted"/>
<dbReference type="RefSeq" id="WP_092220571.1">
    <property type="nucleotide sequence ID" value="NZ_FNJI01000006.1"/>
</dbReference>
<dbReference type="GO" id="GO:0005886">
    <property type="term" value="C:plasma membrane"/>
    <property type="evidence" value="ECO:0007669"/>
    <property type="project" value="UniProtKB-SubCell"/>
</dbReference>
<dbReference type="NCBIfam" id="TIGR01195">
    <property type="entry name" value="oadG_fam"/>
    <property type="match status" value="1"/>
</dbReference>
<evidence type="ECO:0000256" key="4">
    <source>
        <dbReference type="ARBA" id="ARBA00022989"/>
    </source>
</evidence>
<reference evidence="7 8" key="1">
    <citation type="submission" date="2016-10" db="EMBL/GenBank/DDBJ databases">
        <authorList>
            <person name="de Groot N.N."/>
        </authorList>
    </citation>
    <scope>NUCLEOTIDE SEQUENCE [LARGE SCALE GENOMIC DNA]</scope>
    <source>
        <strain evidence="7 8">DSM 12130</strain>
    </source>
</reference>
<keyword evidence="5 6" id="KW-0472">Membrane</keyword>
<evidence type="ECO:0000256" key="5">
    <source>
        <dbReference type="ARBA" id="ARBA00023136"/>
    </source>
</evidence>
<dbReference type="Proteomes" id="UP000199073">
    <property type="component" value="Unassembled WGS sequence"/>
</dbReference>
<dbReference type="Pfam" id="PF04277">
    <property type="entry name" value="OAD_gamma"/>
    <property type="match status" value="1"/>
</dbReference>
<organism evidence="7 8">
    <name type="scientific">Desulforhopalus singaporensis</name>
    <dbReference type="NCBI Taxonomy" id="91360"/>
    <lineage>
        <taxon>Bacteria</taxon>
        <taxon>Pseudomonadati</taxon>
        <taxon>Thermodesulfobacteriota</taxon>
        <taxon>Desulfobulbia</taxon>
        <taxon>Desulfobulbales</taxon>
        <taxon>Desulfocapsaceae</taxon>
        <taxon>Desulforhopalus</taxon>
    </lineage>
</organism>
<gene>
    <name evidence="7" type="ORF">SAMN05660330_01090</name>
</gene>
<dbReference type="InterPro" id="IPR005899">
    <property type="entry name" value="Na_pump_deCOase"/>
</dbReference>
<dbReference type="STRING" id="91360.SAMN05660330_01090"/>
<dbReference type="GO" id="GO:0015081">
    <property type="term" value="F:sodium ion transmembrane transporter activity"/>
    <property type="evidence" value="ECO:0007669"/>
    <property type="project" value="InterPro"/>
</dbReference>
<sequence length="138" mass="15015">MTATELLAQFANPSIVKGLAFSDKMTASVITTILGMGITFAALIILLFIISWTNRILHPKRAVTTSVKKFDQVAPAAPEEPERPETDDLELVAAITASLALVLKVPPSGIVIKNIQRVEHDTPAWNRAGLVEQMNNRL</sequence>
<protein>
    <submittedName>
        <fullName evidence="7">Sodium pump decarboxylases, gamma subunit</fullName>
    </submittedName>
</protein>
<keyword evidence="3 6" id="KW-0812">Transmembrane</keyword>
<comment type="subcellular location">
    <subcellularLocation>
        <location evidence="1">Cell membrane</location>
    </subcellularLocation>
</comment>
<accession>A0A1H0MKI6</accession>
<dbReference type="GO" id="GO:0036376">
    <property type="term" value="P:sodium ion export across plasma membrane"/>
    <property type="evidence" value="ECO:0007669"/>
    <property type="project" value="InterPro"/>
</dbReference>
<evidence type="ECO:0000313" key="7">
    <source>
        <dbReference type="EMBL" id="SDO80969.1"/>
    </source>
</evidence>
<dbReference type="OrthoDB" id="1954652at2"/>